<reference evidence="5 6" key="1">
    <citation type="journal article" date="2019" name="Sci. Rep.">
        <title>Orb-weaving spider Araneus ventricosus genome elucidates the spidroin gene catalogue.</title>
        <authorList>
            <person name="Kono N."/>
            <person name="Nakamura H."/>
            <person name="Ohtoshi R."/>
            <person name="Moran D.A.P."/>
            <person name="Shinohara A."/>
            <person name="Yoshida Y."/>
            <person name="Fujiwara M."/>
            <person name="Mori M."/>
            <person name="Tomita M."/>
            <person name="Arakawa K."/>
        </authorList>
    </citation>
    <scope>NUCLEOTIDE SEQUENCE [LARGE SCALE GENOMIC DNA]</scope>
</reference>
<dbReference type="InterPro" id="IPR051751">
    <property type="entry name" value="Immunoreceptor_sig_adapters"/>
</dbReference>
<dbReference type="SMART" id="SM00252">
    <property type="entry name" value="SH2"/>
    <property type="match status" value="1"/>
</dbReference>
<gene>
    <name evidence="5" type="ORF">AVEN_194472_1</name>
</gene>
<dbReference type="SUPFAM" id="SSF55550">
    <property type="entry name" value="SH2 domain"/>
    <property type="match status" value="1"/>
</dbReference>
<evidence type="ECO:0000313" key="6">
    <source>
        <dbReference type="Proteomes" id="UP000499080"/>
    </source>
</evidence>
<feature type="domain" description="SH2" evidence="4">
    <location>
        <begin position="107"/>
        <end position="201"/>
    </location>
</feature>
<protein>
    <recommendedName>
        <fullName evidence="4">SH2 domain-containing protein</fullName>
    </recommendedName>
</protein>
<proteinExistence type="predicted"/>
<organism evidence="5 6">
    <name type="scientific">Araneus ventricosus</name>
    <name type="common">Orbweaver spider</name>
    <name type="synonym">Epeira ventricosa</name>
    <dbReference type="NCBI Taxonomy" id="182803"/>
    <lineage>
        <taxon>Eukaryota</taxon>
        <taxon>Metazoa</taxon>
        <taxon>Ecdysozoa</taxon>
        <taxon>Arthropoda</taxon>
        <taxon>Chelicerata</taxon>
        <taxon>Arachnida</taxon>
        <taxon>Araneae</taxon>
        <taxon>Araneomorphae</taxon>
        <taxon>Entelegynae</taxon>
        <taxon>Araneoidea</taxon>
        <taxon>Araneidae</taxon>
        <taxon>Araneus</taxon>
    </lineage>
</organism>
<dbReference type="Pfam" id="PF00017">
    <property type="entry name" value="SH2"/>
    <property type="match status" value="1"/>
</dbReference>
<dbReference type="PANTHER" id="PTHR14098:SF14">
    <property type="entry name" value="SH2 DOMAIN-CONTAINING PROTEIN"/>
    <property type="match status" value="1"/>
</dbReference>
<accession>A0A4Y2A6D3</accession>
<name>A0A4Y2A6D3_ARAVE</name>
<sequence length="224" mass="25081">MNRPVLPQKAAPIQRSVSCNSLVQSIKDLSFSVWSKPEKKRNSDGISLSKKNPRSISVASSPKVKCTAPLSITLIPTDAPSEVINTHHGKSDASPTDEKSKLQEYPWFHGVDAKEGQLRLLSVGQDGTFLIRPSSRPTDDIQNTLCILYNRKIRNLHIRRTVDGRYVLGTKSNKNFSSLADMIRHHKEVPVEILPQGSTPIKPQLYRILLKETPPKLRKKFTAV</sequence>
<dbReference type="InterPro" id="IPR036860">
    <property type="entry name" value="SH2_dom_sf"/>
</dbReference>
<evidence type="ECO:0000259" key="4">
    <source>
        <dbReference type="PROSITE" id="PS50001"/>
    </source>
</evidence>
<comment type="caution">
    <text evidence="5">The sequence shown here is derived from an EMBL/GenBank/DDBJ whole genome shotgun (WGS) entry which is preliminary data.</text>
</comment>
<evidence type="ECO:0000256" key="2">
    <source>
        <dbReference type="PROSITE-ProRule" id="PRU00191"/>
    </source>
</evidence>
<dbReference type="GO" id="GO:0005737">
    <property type="term" value="C:cytoplasm"/>
    <property type="evidence" value="ECO:0007669"/>
    <property type="project" value="UniProtKB-ARBA"/>
</dbReference>
<evidence type="ECO:0000313" key="5">
    <source>
        <dbReference type="EMBL" id="GBL75240.1"/>
    </source>
</evidence>
<dbReference type="Gene3D" id="3.30.505.10">
    <property type="entry name" value="SH2 domain"/>
    <property type="match status" value="1"/>
</dbReference>
<evidence type="ECO:0000256" key="3">
    <source>
        <dbReference type="SAM" id="MobiDB-lite"/>
    </source>
</evidence>
<feature type="compositionally biased region" description="Polar residues" evidence="3">
    <location>
        <begin position="44"/>
        <end position="60"/>
    </location>
</feature>
<dbReference type="OrthoDB" id="6437863at2759"/>
<dbReference type="PRINTS" id="PR00401">
    <property type="entry name" value="SH2DOMAIN"/>
</dbReference>
<dbReference type="InterPro" id="IPR000980">
    <property type="entry name" value="SH2"/>
</dbReference>
<evidence type="ECO:0000256" key="1">
    <source>
        <dbReference type="ARBA" id="ARBA00022999"/>
    </source>
</evidence>
<dbReference type="GO" id="GO:0007169">
    <property type="term" value="P:cell surface receptor protein tyrosine kinase signaling pathway"/>
    <property type="evidence" value="ECO:0007669"/>
    <property type="project" value="TreeGrafter"/>
</dbReference>
<dbReference type="Proteomes" id="UP000499080">
    <property type="component" value="Unassembled WGS sequence"/>
</dbReference>
<dbReference type="PANTHER" id="PTHR14098">
    <property type="entry name" value="SH2 DOMAIN CONTAINING PROTEIN"/>
    <property type="match status" value="1"/>
</dbReference>
<feature type="region of interest" description="Disordered" evidence="3">
    <location>
        <begin position="35"/>
        <end position="60"/>
    </location>
</feature>
<keyword evidence="1 2" id="KW-0727">SH2 domain</keyword>
<dbReference type="AlphaFoldDB" id="A0A4Y2A6D3"/>
<dbReference type="GO" id="GO:0035556">
    <property type="term" value="P:intracellular signal transduction"/>
    <property type="evidence" value="ECO:0007669"/>
    <property type="project" value="TreeGrafter"/>
</dbReference>
<dbReference type="EMBL" id="BGPR01000007">
    <property type="protein sequence ID" value="GBL75240.1"/>
    <property type="molecule type" value="Genomic_DNA"/>
</dbReference>
<dbReference type="PROSITE" id="PS50001">
    <property type="entry name" value="SH2"/>
    <property type="match status" value="1"/>
</dbReference>
<keyword evidence="6" id="KW-1185">Reference proteome</keyword>